<accession>A0A261VE76</accession>
<dbReference type="Proteomes" id="UP000216429">
    <property type="component" value="Unassembled WGS sequence"/>
</dbReference>
<evidence type="ECO:0000313" key="2">
    <source>
        <dbReference type="Proteomes" id="UP000216429"/>
    </source>
</evidence>
<evidence type="ECO:0000313" key="1">
    <source>
        <dbReference type="EMBL" id="OZI71852.1"/>
    </source>
</evidence>
<reference evidence="2" key="1">
    <citation type="submission" date="2017-05" db="EMBL/GenBank/DDBJ databases">
        <title>Complete and WGS of Bordetella genogroups.</title>
        <authorList>
            <person name="Spilker T."/>
            <person name="Lipuma J."/>
        </authorList>
    </citation>
    <scope>NUCLEOTIDE SEQUENCE [LARGE SCALE GENOMIC DNA]</scope>
    <source>
        <strain evidence="2">AU6712</strain>
    </source>
</reference>
<sequence length="349" mass="39302">MRALREREEQLLHLLFLWRCFGDGIAFIYQSKYSLKHTYYDATYNVKAPAGFITEHGRLKRGFAREYRILCSGIKHNVPVVLCDLTNVIRYGDVCALGAEDPCLIEVKTSRNRNARTDRQAKLLQELTNFYVNDGASNFRGITNVLRVATMAEEVDHRSVLNACIEAGMRTGWNTATPEPGLTYLVCSVMDEARFKQHGTTPSTVVYFLSAQPDYLPSYPFTLSMEPANSVAFMQQAFGLVVFIDMKNVKASFARCGVEATVIMDGTHSVQITKTPHNLIMGVQRISEQMLGRVATEFLSIESFADEMSQMLDVELGPPMTLDEALALPGVATEVPREWNEVVDFWERK</sequence>
<comment type="caution">
    <text evidence="1">The sequence shown here is derived from an EMBL/GenBank/DDBJ whole genome shotgun (WGS) entry which is preliminary data.</text>
</comment>
<proteinExistence type="predicted"/>
<protein>
    <submittedName>
        <fullName evidence="1">Uncharacterized protein</fullName>
    </submittedName>
</protein>
<dbReference type="AlphaFoldDB" id="A0A261VE76"/>
<name>A0A261VE76_9BORD</name>
<dbReference type="EMBL" id="NEVU01000003">
    <property type="protein sequence ID" value="OZI71852.1"/>
    <property type="molecule type" value="Genomic_DNA"/>
</dbReference>
<gene>
    <name evidence="1" type="ORF">CAL22_18885</name>
</gene>
<keyword evidence="2" id="KW-1185">Reference proteome</keyword>
<organism evidence="1 2">
    <name type="scientific">Bordetella genomosp. 12</name>
    <dbReference type="NCBI Taxonomy" id="463035"/>
    <lineage>
        <taxon>Bacteria</taxon>
        <taxon>Pseudomonadati</taxon>
        <taxon>Pseudomonadota</taxon>
        <taxon>Betaproteobacteria</taxon>
        <taxon>Burkholderiales</taxon>
        <taxon>Alcaligenaceae</taxon>
        <taxon>Bordetella</taxon>
    </lineage>
</organism>